<dbReference type="Gene3D" id="3.40.50.2300">
    <property type="match status" value="2"/>
</dbReference>
<dbReference type="SUPFAM" id="SSF53822">
    <property type="entry name" value="Periplasmic binding protein-like I"/>
    <property type="match status" value="1"/>
</dbReference>
<dbReference type="RefSeq" id="WP_165237454.1">
    <property type="nucleotide sequence ID" value="NZ_JAAKZV010000055.1"/>
</dbReference>
<keyword evidence="2" id="KW-0732">Signal</keyword>
<dbReference type="Pfam" id="PF13458">
    <property type="entry name" value="Peripla_BP_6"/>
    <property type="match status" value="1"/>
</dbReference>
<evidence type="ECO:0000313" key="5">
    <source>
        <dbReference type="Proteomes" id="UP000481583"/>
    </source>
</evidence>
<dbReference type="PROSITE" id="PS51318">
    <property type="entry name" value="TAT"/>
    <property type="match status" value="1"/>
</dbReference>
<organism evidence="4 5">
    <name type="scientific">Streptomyces coryli</name>
    <dbReference type="NCBI Taxonomy" id="1128680"/>
    <lineage>
        <taxon>Bacteria</taxon>
        <taxon>Bacillati</taxon>
        <taxon>Actinomycetota</taxon>
        <taxon>Actinomycetes</taxon>
        <taxon>Kitasatosporales</taxon>
        <taxon>Streptomycetaceae</taxon>
        <taxon>Streptomyces</taxon>
    </lineage>
</organism>
<dbReference type="PANTHER" id="PTHR30483">
    <property type="entry name" value="LEUCINE-SPECIFIC-BINDING PROTEIN"/>
    <property type="match status" value="1"/>
</dbReference>
<name>A0A6G4U1H1_9ACTN</name>
<dbReference type="InterPro" id="IPR028081">
    <property type="entry name" value="Leu-bd"/>
</dbReference>
<gene>
    <name evidence="4" type="ORF">G5C51_15135</name>
</gene>
<dbReference type="PANTHER" id="PTHR30483:SF6">
    <property type="entry name" value="PERIPLASMIC BINDING PROTEIN OF ABC TRANSPORTER FOR NATURAL AMINO ACIDS"/>
    <property type="match status" value="1"/>
</dbReference>
<feature type="domain" description="Leucine-binding protein" evidence="3">
    <location>
        <begin position="50"/>
        <end position="391"/>
    </location>
</feature>
<dbReference type="CDD" id="cd20014">
    <property type="entry name" value="PBP1_RPA0668_benzoate-like"/>
    <property type="match status" value="1"/>
</dbReference>
<accession>A0A6G4U1H1</accession>
<evidence type="ECO:0000256" key="2">
    <source>
        <dbReference type="ARBA" id="ARBA00022729"/>
    </source>
</evidence>
<dbReference type="EMBL" id="JAAKZV010000055">
    <property type="protein sequence ID" value="NGN65228.1"/>
    <property type="molecule type" value="Genomic_DNA"/>
</dbReference>
<reference evidence="4 5" key="1">
    <citation type="submission" date="2020-02" db="EMBL/GenBank/DDBJ databases">
        <title>Whole-genome analyses of novel actinobacteria.</title>
        <authorList>
            <person name="Sahin N."/>
        </authorList>
    </citation>
    <scope>NUCLEOTIDE SEQUENCE [LARGE SCALE GENOMIC DNA]</scope>
    <source>
        <strain evidence="4 5">A7024</strain>
    </source>
</reference>
<comment type="caution">
    <text evidence="4">The sequence shown here is derived from an EMBL/GenBank/DDBJ whole genome shotgun (WGS) entry which is preliminary data.</text>
</comment>
<comment type="similarity">
    <text evidence="1">Belongs to the leucine-binding protein family.</text>
</comment>
<evidence type="ECO:0000313" key="4">
    <source>
        <dbReference type="EMBL" id="NGN65228.1"/>
    </source>
</evidence>
<dbReference type="InterPro" id="IPR006311">
    <property type="entry name" value="TAT_signal"/>
</dbReference>
<protein>
    <submittedName>
        <fullName evidence="4">ABC transporter substrate-binding protein</fullName>
    </submittedName>
</protein>
<dbReference type="Proteomes" id="UP000481583">
    <property type="component" value="Unassembled WGS sequence"/>
</dbReference>
<keyword evidence="5" id="KW-1185">Reference proteome</keyword>
<dbReference type="InterPro" id="IPR051010">
    <property type="entry name" value="BCAA_transport"/>
</dbReference>
<evidence type="ECO:0000256" key="1">
    <source>
        <dbReference type="ARBA" id="ARBA00010062"/>
    </source>
</evidence>
<sequence length="409" mass="42008">MTPASFPGISRRRLLGAAAAVGGLAALPACGSSVEEEPSGKGGKGGKRAVKVGLMIPQSGTYAGLGKDMKQGWDLWLARHGGEFGGYKVTTVTADEGETPQTGVAAARKLLQSEEVDAVVGVVNSATALGCAPLVAEAQKLLLVANAGAGPITGAKRSPYVWRVSFQNAQIAAVLGEHLAAKHGKDGVYVIAPDYAAGAEFSAAFAKAFKKAGGKVAGSAKPPFATTTDYQPYLSKIRASGAKAVFCFFAGAEAIAFVKQYEQFGLADSVPLYGAGFLTEGAVLAAQGKAALGVRTSLHYSDQLDNPANKSFAAAYSGKYDTPPSVYAMQAWDAANVLDRALKAADDTSGDALGKALKGLGTIDDSPRGSWSFSGQNPKQTFYLRTVESKGGKLVNAVSDELGTTAQIA</sequence>
<dbReference type="InterPro" id="IPR028082">
    <property type="entry name" value="Peripla_BP_I"/>
</dbReference>
<proteinExistence type="inferred from homology"/>
<evidence type="ECO:0000259" key="3">
    <source>
        <dbReference type="Pfam" id="PF13458"/>
    </source>
</evidence>
<dbReference type="AlphaFoldDB" id="A0A6G4U1H1"/>